<dbReference type="Proteomes" id="UP000284403">
    <property type="component" value="Unassembled WGS sequence"/>
</dbReference>
<evidence type="ECO:0000313" key="4">
    <source>
        <dbReference type="Proteomes" id="UP000284403"/>
    </source>
</evidence>
<feature type="transmembrane region" description="Helical" evidence="2">
    <location>
        <begin position="120"/>
        <end position="142"/>
    </location>
</feature>
<organism evidence="3 4">
    <name type="scientific">Trypanosoma conorhini</name>
    <dbReference type="NCBI Taxonomy" id="83891"/>
    <lineage>
        <taxon>Eukaryota</taxon>
        <taxon>Discoba</taxon>
        <taxon>Euglenozoa</taxon>
        <taxon>Kinetoplastea</taxon>
        <taxon>Metakinetoplastina</taxon>
        <taxon>Trypanosomatida</taxon>
        <taxon>Trypanosomatidae</taxon>
        <taxon>Trypanosoma</taxon>
    </lineage>
</organism>
<comment type="caution">
    <text evidence="3">The sequence shown here is derived from an EMBL/GenBank/DDBJ whole genome shotgun (WGS) entry which is preliminary data.</text>
</comment>
<keyword evidence="2" id="KW-1133">Transmembrane helix</keyword>
<dbReference type="PANTHER" id="PTHR11161">
    <property type="entry name" value="O-ACYLTRANSFERASE"/>
    <property type="match status" value="1"/>
</dbReference>
<feature type="transmembrane region" description="Helical" evidence="2">
    <location>
        <begin position="747"/>
        <end position="769"/>
    </location>
</feature>
<dbReference type="EMBL" id="MKKU01000160">
    <property type="protein sequence ID" value="RNF21260.1"/>
    <property type="molecule type" value="Genomic_DNA"/>
</dbReference>
<evidence type="ECO:0000313" key="3">
    <source>
        <dbReference type="EMBL" id="RNF21260.1"/>
    </source>
</evidence>
<feature type="transmembrane region" description="Helical" evidence="2">
    <location>
        <begin position="781"/>
        <end position="806"/>
    </location>
</feature>
<dbReference type="OrthoDB" id="118951at2759"/>
<feature type="transmembrane region" description="Helical" evidence="2">
    <location>
        <begin position="715"/>
        <end position="735"/>
    </location>
</feature>
<feature type="transmembrane region" description="Helical" evidence="2">
    <location>
        <begin position="406"/>
        <end position="427"/>
    </location>
</feature>
<sequence length="819" mass="91863">MARPFCSQTELMFRASGGIPGMLGSYSGCPNENGVQFCVLFPTTFEWGSSRLLGYCLPSTCTLLEIARHVVVDPMLNTTFNYREILSSADANASQVADSLAQYINCGPRLSSSEPQVENIVSWVILGFLTLLVLLATLYDYFWEITARSIPFEVVMMGADGAVVRVLQPPNIFLLESKNKDKKSGPRHNDANSPLFQKDLAEKEGGVYSTFSAEVSQPLLASLGQSSAADETEKKGGSSHSLHLPTAEDEKAASLKSKPFRGSFVRRKGVLTPAAPPAAVPVIATTPVGGVDDASRGTGILSEFNAEALWSHRSVQKFLAEIPDVPDFRSFVNRTVLCLSLINSFRKWRYHPKSEVDLNLFNSWRVLAWMWVMIFSYFWYSQQIPTLENVGSRQVNILYAFLEKEAFAAFTVGTFLLIAGFLALHRLHVSEELLMKSPTARVRAERRRCRRTLVECSLWYAKYLVARLVRLIPISFAVLMLLPNAVSGAGHGPFWGLFARSPALYANCMRYWWTNLLLVNNIIPADENKRCFPCSYYVALEFQLVALAPLIYFLGKHLHHRLFFSLLILTMAGSAALRYIELSHQRRVFLTPSAVSHHALPVGTVYQFPHLMFIPFCLGAMLYYLYRALRQRAEMLRMFGPDLFLMVHRIQEGAGAEDRASYWILELLGMRRIRVFFVWSGLAITSLCVLSAWFIHREDERGAGIGVGVKAYESLILFPWCLALCLLALPLLFGYGGMLHRILTHRLWCGLSRLVLAAYLAAPVVIGFGNASTYEVATMNFLLFIVQGFGYMAVTLLVAFIFHMLVERPCLHISSRGEY</sequence>
<dbReference type="InterPro" id="IPR052728">
    <property type="entry name" value="O2_lipid_transport_reg"/>
</dbReference>
<protein>
    <submittedName>
        <fullName evidence="3">Transmembrane protein NRF-6</fullName>
    </submittedName>
</protein>
<proteinExistence type="predicted"/>
<evidence type="ECO:0000256" key="1">
    <source>
        <dbReference type="SAM" id="MobiDB-lite"/>
    </source>
</evidence>
<dbReference type="GeneID" id="40317054"/>
<feature type="transmembrane region" description="Helical" evidence="2">
    <location>
        <begin position="536"/>
        <end position="555"/>
    </location>
</feature>
<accession>A0A3R7NP75</accession>
<dbReference type="RefSeq" id="XP_029229479.1">
    <property type="nucleotide sequence ID" value="XM_029370361.1"/>
</dbReference>
<gene>
    <name evidence="3" type="ORF">Tco025E_03443</name>
</gene>
<name>A0A3R7NP75_9TRYP</name>
<reference evidence="3 4" key="1">
    <citation type="journal article" date="2018" name="BMC Genomics">
        <title>Genomic comparison of Trypanosoma conorhini and Trypanosoma rangeli to Trypanosoma cruzi strains of high and low virulence.</title>
        <authorList>
            <person name="Bradwell K.R."/>
            <person name="Koparde V.N."/>
            <person name="Matveyev A.V."/>
            <person name="Serrano M.G."/>
            <person name="Alves J.M."/>
            <person name="Parikh H."/>
            <person name="Huang B."/>
            <person name="Lee V."/>
            <person name="Espinosa-Alvarez O."/>
            <person name="Ortiz P.A."/>
            <person name="Costa-Martins A.G."/>
            <person name="Teixeira M.M."/>
            <person name="Buck G.A."/>
        </authorList>
    </citation>
    <scope>NUCLEOTIDE SEQUENCE [LARGE SCALE GENOMIC DNA]</scope>
    <source>
        <strain evidence="3 4">025E</strain>
    </source>
</reference>
<keyword evidence="2" id="KW-0472">Membrane</keyword>
<feature type="transmembrane region" description="Helical" evidence="2">
    <location>
        <begin position="608"/>
        <end position="626"/>
    </location>
</feature>
<dbReference type="AlphaFoldDB" id="A0A3R7NP75"/>
<dbReference type="PANTHER" id="PTHR11161:SF0">
    <property type="entry name" value="O-ACYLTRANSFERASE LIKE PROTEIN"/>
    <property type="match status" value="1"/>
</dbReference>
<evidence type="ECO:0000256" key="2">
    <source>
        <dbReference type="SAM" id="Phobius"/>
    </source>
</evidence>
<feature type="region of interest" description="Disordered" evidence="1">
    <location>
        <begin position="224"/>
        <end position="253"/>
    </location>
</feature>
<feature type="transmembrane region" description="Helical" evidence="2">
    <location>
        <begin position="675"/>
        <end position="695"/>
    </location>
</feature>
<feature type="transmembrane region" description="Helical" evidence="2">
    <location>
        <begin position="468"/>
        <end position="486"/>
    </location>
</feature>
<keyword evidence="2 3" id="KW-0812">Transmembrane</keyword>
<feature type="transmembrane region" description="Helical" evidence="2">
    <location>
        <begin position="562"/>
        <end position="580"/>
    </location>
</feature>
<keyword evidence="4" id="KW-1185">Reference proteome</keyword>
<feature type="transmembrane region" description="Helical" evidence="2">
    <location>
        <begin position="356"/>
        <end position="380"/>
    </location>
</feature>